<evidence type="ECO:0000259" key="3">
    <source>
        <dbReference type="PROSITE" id="PS51388"/>
    </source>
</evidence>
<evidence type="ECO:0008006" key="7">
    <source>
        <dbReference type="Google" id="ProtNLM"/>
    </source>
</evidence>
<dbReference type="VEuPathDB" id="FungiDB:SDRG_07113"/>
<dbReference type="EMBL" id="JH767151">
    <property type="protein sequence ID" value="EQC35403.1"/>
    <property type="molecule type" value="Genomic_DNA"/>
</dbReference>
<dbReference type="OrthoDB" id="5061070at2759"/>
<evidence type="ECO:0000259" key="4">
    <source>
        <dbReference type="PROSITE" id="PS51718"/>
    </source>
</evidence>
<dbReference type="eggNOG" id="KOG0446">
    <property type="taxonomic scope" value="Eukaryota"/>
</dbReference>
<dbReference type="InterPro" id="IPR030381">
    <property type="entry name" value="G_DYNAMIN_dom"/>
</dbReference>
<keyword evidence="1" id="KW-0547">Nucleotide-binding</keyword>
<keyword evidence="2" id="KW-0342">GTP-binding</keyword>
<organism evidence="5 6">
    <name type="scientific">Saprolegnia diclina (strain VS20)</name>
    <dbReference type="NCBI Taxonomy" id="1156394"/>
    <lineage>
        <taxon>Eukaryota</taxon>
        <taxon>Sar</taxon>
        <taxon>Stramenopiles</taxon>
        <taxon>Oomycota</taxon>
        <taxon>Saprolegniomycetes</taxon>
        <taxon>Saprolegniales</taxon>
        <taxon>Saprolegniaceae</taxon>
        <taxon>Saprolegnia</taxon>
    </lineage>
</organism>
<evidence type="ECO:0000256" key="1">
    <source>
        <dbReference type="ARBA" id="ARBA00022741"/>
    </source>
</evidence>
<feature type="domain" description="GED" evidence="3">
    <location>
        <begin position="620"/>
        <end position="706"/>
    </location>
</feature>
<dbReference type="InterPro" id="IPR001401">
    <property type="entry name" value="Dynamin_GTPase"/>
</dbReference>
<proteinExistence type="predicted"/>
<evidence type="ECO:0000256" key="2">
    <source>
        <dbReference type="ARBA" id="ARBA00023134"/>
    </source>
</evidence>
<dbReference type="GO" id="GO:0003924">
    <property type="term" value="F:GTPase activity"/>
    <property type="evidence" value="ECO:0007669"/>
    <property type="project" value="InterPro"/>
</dbReference>
<feature type="domain" description="Dynamin-type G" evidence="4">
    <location>
        <begin position="29"/>
        <end position="306"/>
    </location>
</feature>
<dbReference type="InterPro" id="IPR022812">
    <property type="entry name" value="Dynamin"/>
</dbReference>
<sequence>MLTCSSSSGSSGESRHLVDRLRAVGLDKYIELPQIAVMGDTSSGKSSVLSAISGISFPSSDVLTTRCPTQLILTHASNFAGSVRLLRYQSSASDTSPKKIETLDQVTAAIEEFTQLLVDEGQVISDDAIEIKLQGPDFPNLTLTDLPGLVRTVRDDEDPAMIGRVRALVDRYLVQTRTIILAVVPANVDMHNTEILQAAEAADPDGTRTISIITKPDLIDDGAEQSVKELLLNTTKKRRLGYHMVKCRGQRALSSGVTIAKGREDEAAFFKTHPVWRNVDPGLVGTEKLAAKLSALLVEAIASAMPAVFTEIDAQMKACVLGLRAMGDAMTTPSARRAHYMRHVGLVTNRLAGAANGDYDDGAFFDTTSAASAVDNRLRAQLCVLDATFQQEIAALSVVTTTNVDRSNEMPAVGDYVEVDAKNQDKWVVERVTALNGRSIMSAVSSPSAWTNSWRFIPTQDISELKQLLRENRGNELPLFVSSAMFGNIVRERYVSKWRAPMLTLFRAYEMLLEGVAARVVSSTQANPRVQSHLLRVVKDVLSDLSETAELELEKVLATETRPYTLNDDLYDSLQERRMQALQDGLSALSAGDETANVSVGAVRALMQAHGGTCNENAQALDLHMAIASYVDVAKTRFIDAIPMRLNSCFVEPFVDEVGRRLEATDETLASLVVDSVVDTAAREKLEAQLASLKKAKAEIVAPTSL</sequence>
<gene>
    <name evidence="5" type="ORF">SDRG_07113</name>
</gene>
<accession>T0RS66</accession>
<dbReference type="OMA" id="QEVFRMA"/>
<name>T0RS66_SAPDV</name>
<dbReference type="GO" id="GO:0008017">
    <property type="term" value="F:microtubule binding"/>
    <property type="evidence" value="ECO:0007669"/>
    <property type="project" value="TreeGrafter"/>
</dbReference>
<dbReference type="AlphaFoldDB" id="T0RS66"/>
<dbReference type="PANTHER" id="PTHR11566:SF21">
    <property type="entry name" value="DYNAMIN RELATED PROTEIN 1, ISOFORM A"/>
    <property type="match status" value="1"/>
</dbReference>
<dbReference type="InterPro" id="IPR027417">
    <property type="entry name" value="P-loop_NTPase"/>
</dbReference>
<dbReference type="Gene3D" id="1.20.120.1240">
    <property type="entry name" value="Dynamin, middle domain"/>
    <property type="match status" value="1"/>
</dbReference>
<dbReference type="GO" id="GO:0005525">
    <property type="term" value="F:GTP binding"/>
    <property type="evidence" value="ECO:0007669"/>
    <property type="project" value="InterPro"/>
</dbReference>
<dbReference type="InParanoid" id="T0RS66"/>
<dbReference type="RefSeq" id="XP_008611153.1">
    <property type="nucleotide sequence ID" value="XM_008612931.1"/>
</dbReference>
<dbReference type="Pfam" id="PF00350">
    <property type="entry name" value="Dynamin_N"/>
    <property type="match status" value="1"/>
</dbReference>
<protein>
    <recommendedName>
        <fullName evidence="7">Dynamin-type G domain-containing protein</fullName>
    </recommendedName>
</protein>
<dbReference type="PANTHER" id="PTHR11566">
    <property type="entry name" value="DYNAMIN"/>
    <property type="match status" value="1"/>
</dbReference>
<reference evidence="5 6" key="1">
    <citation type="submission" date="2012-04" db="EMBL/GenBank/DDBJ databases">
        <title>The Genome Sequence of Saprolegnia declina VS20.</title>
        <authorList>
            <consortium name="The Broad Institute Genome Sequencing Platform"/>
            <person name="Russ C."/>
            <person name="Nusbaum C."/>
            <person name="Tyler B."/>
            <person name="van West P."/>
            <person name="Dieguez-Uribeondo J."/>
            <person name="de Bruijn I."/>
            <person name="Tripathy S."/>
            <person name="Jiang R."/>
            <person name="Young S.K."/>
            <person name="Zeng Q."/>
            <person name="Gargeya S."/>
            <person name="Fitzgerald M."/>
            <person name="Haas B."/>
            <person name="Abouelleil A."/>
            <person name="Alvarado L."/>
            <person name="Arachchi H.M."/>
            <person name="Berlin A."/>
            <person name="Chapman S.B."/>
            <person name="Goldberg J."/>
            <person name="Griggs A."/>
            <person name="Gujja S."/>
            <person name="Hansen M."/>
            <person name="Howarth C."/>
            <person name="Imamovic A."/>
            <person name="Larimer J."/>
            <person name="McCowen C."/>
            <person name="Montmayeur A."/>
            <person name="Murphy C."/>
            <person name="Neiman D."/>
            <person name="Pearson M."/>
            <person name="Priest M."/>
            <person name="Roberts A."/>
            <person name="Saif S."/>
            <person name="Shea T."/>
            <person name="Sisk P."/>
            <person name="Sykes S."/>
            <person name="Wortman J."/>
            <person name="Nusbaum C."/>
            <person name="Birren B."/>
        </authorList>
    </citation>
    <scope>NUCLEOTIDE SEQUENCE [LARGE SCALE GENOMIC DNA]</scope>
    <source>
        <strain evidence="5 6">VS20</strain>
    </source>
</reference>
<dbReference type="CDD" id="cd08771">
    <property type="entry name" value="DLP_1"/>
    <property type="match status" value="1"/>
</dbReference>
<dbReference type="GO" id="GO:0016020">
    <property type="term" value="C:membrane"/>
    <property type="evidence" value="ECO:0007669"/>
    <property type="project" value="TreeGrafter"/>
</dbReference>
<dbReference type="GO" id="GO:0005737">
    <property type="term" value="C:cytoplasm"/>
    <property type="evidence" value="ECO:0007669"/>
    <property type="project" value="TreeGrafter"/>
</dbReference>
<dbReference type="STRING" id="1156394.T0RS66"/>
<dbReference type="PROSITE" id="PS51388">
    <property type="entry name" value="GED"/>
    <property type="match status" value="1"/>
</dbReference>
<dbReference type="PROSITE" id="PS51718">
    <property type="entry name" value="G_DYNAMIN_2"/>
    <property type="match status" value="1"/>
</dbReference>
<dbReference type="InterPro" id="IPR000375">
    <property type="entry name" value="Dynamin_stalk"/>
</dbReference>
<dbReference type="GeneID" id="19947840"/>
<dbReference type="SUPFAM" id="SSF52540">
    <property type="entry name" value="P-loop containing nucleoside triphosphate hydrolases"/>
    <property type="match status" value="1"/>
</dbReference>
<keyword evidence="6" id="KW-1185">Reference proteome</keyword>
<evidence type="ECO:0000313" key="6">
    <source>
        <dbReference type="Proteomes" id="UP000030762"/>
    </source>
</evidence>
<dbReference type="Pfam" id="PF01031">
    <property type="entry name" value="Dynamin_M"/>
    <property type="match status" value="2"/>
</dbReference>
<dbReference type="InterPro" id="IPR020850">
    <property type="entry name" value="GED_dom"/>
</dbReference>
<evidence type="ECO:0000313" key="5">
    <source>
        <dbReference type="EMBL" id="EQC35403.1"/>
    </source>
</evidence>
<dbReference type="Proteomes" id="UP000030762">
    <property type="component" value="Unassembled WGS sequence"/>
</dbReference>
<dbReference type="InterPro" id="IPR045063">
    <property type="entry name" value="Dynamin_N"/>
</dbReference>
<dbReference type="Gene3D" id="3.40.50.300">
    <property type="entry name" value="P-loop containing nucleotide triphosphate hydrolases"/>
    <property type="match status" value="1"/>
</dbReference>
<dbReference type="PRINTS" id="PR00195">
    <property type="entry name" value="DYNAMIN"/>
</dbReference>
<dbReference type="GO" id="GO:0005874">
    <property type="term" value="C:microtubule"/>
    <property type="evidence" value="ECO:0007669"/>
    <property type="project" value="TreeGrafter"/>
</dbReference>
<dbReference type="SMART" id="SM00053">
    <property type="entry name" value="DYNc"/>
    <property type="match status" value="1"/>
</dbReference>